<protein>
    <recommendedName>
        <fullName evidence="3 8">6-carboxy-5,6,7,8-tetrahydropterin synthase</fullName>
        <ecNumber evidence="8">4.-.-.-</ecNumber>
    </recommendedName>
</protein>
<reference evidence="11" key="1">
    <citation type="journal article" date="2020" name="mSystems">
        <title>Genome- and Community-Level Interaction Insights into Carbon Utilization and Element Cycling Functions of Hydrothermarchaeota in Hydrothermal Sediment.</title>
        <authorList>
            <person name="Zhou Z."/>
            <person name="Liu Y."/>
            <person name="Xu W."/>
            <person name="Pan J."/>
            <person name="Luo Z.H."/>
            <person name="Li M."/>
        </authorList>
    </citation>
    <scope>NUCLEOTIDE SEQUENCE [LARGE SCALE GENOMIC DNA]</scope>
    <source>
        <strain evidence="11">HyVt-76</strain>
    </source>
</reference>
<evidence type="ECO:0000256" key="4">
    <source>
        <dbReference type="ARBA" id="ARBA00022723"/>
    </source>
</evidence>
<dbReference type="PANTHER" id="PTHR12589">
    <property type="entry name" value="PYRUVOYL TETRAHYDROBIOPTERIN SYNTHASE"/>
    <property type="match status" value="1"/>
</dbReference>
<dbReference type="SUPFAM" id="SSF55620">
    <property type="entry name" value="Tetrahydrobiopterin biosynthesis enzymes-like"/>
    <property type="match status" value="1"/>
</dbReference>
<comment type="similarity">
    <text evidence="2 8">Belongs to the PTPS family. QueD subfamily.</text>
</comment>
<feature type="active site" description="Charge relay system" evidence="9">
    <location>
        <position position="126"/>
    </location>
</feature>
<keyword evidence="8" id="KW-0671">Queuosine biosynthesis</keyword>
<evidence type="ECO:0000256" key="6">
    <source>
        <dbReference type="ARBA" id="ARBA00023239"/>
    </source>
</evidence>
<dbReference type="EC" id="4.-.-.-" evidence="8"/>
<dbReference type="GO" id="GO:0008616">
    <property type="term" value="P:tRNA queuosine(34) biosynthetic process"/>
    <property type="evidence" value="ECO:0007669"/>
    <property type="project" value="UniProtKB-KW"/>
</dbReference>
<organism evidence="11">
    <name type="scientific">Caldithrix abyssi</name>
    <dbReference type="NCBI Taxonomy" id="187145"/>
    <lineage>
        <taxon>Bacteria</taxon>
        <taxon>Pseudomonadati</taxon>
        <taxon>Calditrichota</taxon>
        <taxon>Calditrichia</taxon>
        <taxon>Calditrichales</taxon>
        <taxon>Calditrichaceae</taxon>
        <taxon>Caldithrix</taxon>
    </lineage>
</organism>
<name>A0A7V5LI82_CALAY</name>
<keyword evidence="6 8" id="KW-0456">Lyase</keyword>
<comment type="cofactor">
    <cofactor evidence="8 10">
        <name>Zn(2+)</name>
        <dbReference type="ChEBI" id="CHEBI:29105"/>
    </cofactor>
    <text evidence="8 10">Binds 1 zinc ion per subunit.</text>
</comment>
<dbReference type="EMBL" id="DRTD01000119">
    <property type="protein sequence ID" value="HHE54447.1"/>
    <property type="molecule type" value="Genomic_DNA"/>
</dbReference>
<dbReference type="PIRSF" id="PIRSF006113">
    <property type="entry name" value="PTP_synth"/>
    <property type="match status" value="1"/>
</dbReference>
<dbReference type="Pfam" id="PF01242">
    <property type="entry name" value="PTPS"/>
    <property type="match status" value="1"/>
</dbReference>
<dbReference type="Proteomes" id="UP000886111">
    <property type="component" value="Unassembled WGS sequence"/>
</dbReference>
<dbReference type="PANTHER" id="PTHR12589:SF7">
    <property type="entry name" value="6-PYRUVOYL TETRAHYDROBIOPTERIN SYNTHASE"/>
    <property type="match status" value="1"/>
</dbReference>
<evidence type="ECO:0000256" key="10">
    <source>
        <dbReference type="PIRSR" id="PIRSR006113-2"/>
    </source>
</evidence>
<evidence type="ECO:0000256" key="9">
    <source>
        <dbReference type="PIRSR" id="PIRSR006113-1"/>
    </source>
</evidence>
<dbReference type="GO" id="GO:0070497">
    <property type="term" value="F:6-carboxytetrahydropterin synthase activity"/>
    <property type="evidence" value="ECO:0007669"/>
    <property type="project" value="UniProtKB-EC"/>
</dbReference>
<evidence type="ECO:0000256" key="5">
    <source>
        <dbReference type="ARBA" id="ARBA00022833"/>
    </source>
</evidence>
<feature type="active site" description="Proton acceptor" evidence="9">
    <location>
        <position position="37"/>
    </location>
</feature>
<gene>
    <name evidence="11" type="ORF">ENL21_01605</name>
</gene>
<dbReference type="InterPro" id="IPR038418">
    <property type="entry name" value="6-PTP_synth/QueD_sf"/>
</dbReference>
<dbReference type="UniPathway" id="UPA00391"/>
<sequence>MKKVQVALSKVFSFSAAHRLHVPEKDQAFNQQIYDKCNNLNGHGHDYYLEISIKGPVNTKTGMIIPLTDFDQAVEKVIAPLDHRHLDHEIDYFKNHRSTGEEIVKYLWQELEKYLGKKLFRLKLWETNNNYFELERID</sequence>
<feature type="binding site" evidence="10">
    <location>
        <position position="45"/>
    </location>
    <ligand>
        <name>Zn(2+)</name>
        <dbReference type="ChEBI" id="CHEBI:29105"/>
    </ligand>
</feature>
<feature type="binding site" evidence="10">
    <location>
        <position position="18"/>
    </location>
    <ligand>
        <name>Zn(2+)</name>
        <dbReference type="ChEBI" id="CHEBI:29105"/>
    </ligand>
</feature>
<feature type="active site" description="Charge relay system" evidence="9">
    <location>
        <position position="83"/>
    </location>
</feature>
<dbReference type="GO" id="GO:0046872">
    <property type="term" value="F:metal ion binding"/>
    <property type="evidence" value="ECO:0007669"/>
    <property type="project" value="UniProtKB-KW"/>
</dbReference>
<keyword evidence="5 8" id="KW-0862">Zinc</keyword>
<evidence type="ECO:0000313" key="11">
    <source>
        <dbReference type="EMBL" id="HHE54447.1"/>
    </source>
</evidence>
<evidence type="ECO:0000256" key="7">
    <source>
        <dbReference type="ARBA" id="ARBA00048807"/>
    </source>
</evidence>
<dbReference type="AlphaFoldDB" id="A0A7V5LI82"/>
<comment type="pathway">
    <text evidence="1 8">Purine metabolism; 7-cyano-7-deazaguanine biosynthesis.</text>
</comment>
<evidence type="ECO:0000256" key="3">
    <source>
        <dbReference type="ARBA" id="ARBA00018141"/>
    </source>
</evidence>
<feature type="binding site" evidence="10">
    <location>
        <position position="43"/>
    </location>
    <ligand>
        <name>Zn(2+)</name>
        <dbReference type="ChEBI" id="CHEBI:29105"/>
    </ligand>
</feature>
<keyword evidence="4 8" id="KW-0479">Metal-binding</keyword>
<accession>A0A7V5LI82</accession>
<evidence type="ECO:0000256" key="8">
    <source>
        <dbReference type="PIRNR" id="PIRNR006113"/>
    </source>
</evidence>
<dbReference type="FunFam" id="3.30.479.10:FF:000003">
    <property type="entry name" value="6-pyruvoyl tetrahydrobiopterin synthase"/>
    <property type="match status" value="1"/>
</dbReference>
<evidence type="ECO:0000256" key="2">
    <source>
        <dbReference type="ARBA" id="ARBA00008900"/>
    </source>
</evidence>
<dbReference type="InterPro" id="IPR007115">
    <property type="entry name" value="6-PTP_synth/QueD"/>
</dbReference>
<comment type="catalytic activity">
    <reaction evidence="7 8">
        <text>7,8-dihydroneopterin 3'-triphosphate + H2O = 6-carboxy-5,6,7,8-tetrahydropterin + triphosphate + acetaldehyde + 2 H(+)</text>
        <dbReference type="Rhea" id="RHEA:27966"/>
        <dbReference type="ChEBI" id="CHEBI:15343"/>
        <dbReference type="ChEBI" id="CHEBI:15377"/>
        <dbReference type="ChEBI" id="CHEBI:15378"/>
        <dbReference type="ChEBI" id="CHEBI:18036"/>
        <dbReference type="ChEBI" id="CHEBI:58462"/>
        <dbReference type="ChEBI" id="CHEBI:61032"/>
        <dbReference type="EC" id="4.1.2.50"/>
    </reaction>
</comment>
<comment type="caution">
    <text evidence="11">The sequence shown here is derived from an EMBL/GenBank/DDBJ whole genome shotgun (WGS) entry which is preliminary data.</text>
</comment>
<dbReference type="Gene3D" id="3.30.479.10">
    <property type="entry name" value="6-pyruvoyl tetrahydropterin synthase/QueD"/>
    <property type="match status" value="1"/>
</dbReference>
<proteinExistence type="inferred from homology"/>
<evidence type="ECO:0000256" key="1">
    <source>
        <dbReference type="ARBA" id="ARBA00005061"/>
    </source>
</evidence>